<dbReference type="RefSeq" id="WP_132951598.1">
    <property type="nucleotide sequence ID" value="NZ_SLXU01000008.1"/>
</dbReference>
<keyword evidence="3" id="KW-1185">Reference proteome</keyword>
<keyword evidence="1" id="KW-1133">Transmembrane helix</keyword>
<dbReference type="EMBL" id="SLXU01000008">
    <property type="protein sequence ID" value="TCP60713.1"/>
    <property type="molecule type" value="Genomic_DNA"/>
</dbReference>
<evidence type="ECO:0000256" key="1">
    <source>
        <dbReference type="SAM" id="Phobius"/>
    </source>
</evidence>
<evidence type="ECO:0000313" key="2">
    <source>
        <dbReference type="EMBL" id="TCP60713.1"/>
    </source>
</evidence>
<dbReference type="Proteomes" id="UP000295050">
    <property type="component" value="Unassembled WGS sequence"/>
</dbReference>
<sequence length="109" mass="12780">MLNYFKNVKPEDWPAVLLRGAALILIVSHLIGFFLYSHKISLPTALIMGLLLAREMYEDLAQRFFRLKAEEYEKHLEELKHDKHEHKHPNLLIEGRAAMRDITGRKSQD</sequence>
<keyword evidence="1" id="KW-0472">Membrane</keyword>
<reference evidence="2 3" key="1">
    <citation type="submission" date="2019-03" db="EMBL/GenBank/DDBJ databases">
        <title>Genomic Encyclopedia of Type Strains, Phase IV (KMG-IV): sequencing the most valuable type-strain genomes for metagenomic binning, comparative biology and taxonomic classification.</title>
        <authorList>
            <person name="Goeker M."/>
        </authorList>
    </citation>
    <scope>NUCLEOTIDE SEQUENCE [LARGE SCALE GENOMIC DNA]</scope>
    <source>
        <strain evidence="2 3">DSM 24766</strain>
    </source>
</reference>
<dbReference type="AlphaFoldDB" id="A0A4R2RD24"/>
<protein>
    <submittedName>
        <fullName evidence="2">Uncharacterized protein</fullName>
    </submittedName>
</protein>
<organism evidence="2 3">
    <name type="scientific">Rhodovulum bhavnagarense</name>
    <dbReference type="NCBI Taxonomy" id="992286"/>
    <lineage>
        <taxon>Bacteria</taxon>
        <taxon>Pseudomonadati</taxon>
        <taxon>Pseudomonadota</taxon>
        <taxon>Alphaproteobacteria</taxon>
        <taxon>Rhodobacterales</taxon>
        <taxon>Paracoccaceae</taxon>
        <taxon>Rhodovulum</taxon>
    </lineage>
</organism>
<name>A0A4R2RD24_9RHOB</name>
<comment type="caution">
    <text evidence="2">The sequence shown here is derived from an EMBL/GenBank/DDBJ whole genome shotgun (WGS) entry which is preliminary data.</text>
</comment>
<proteinExistence type="predicted"/>
<accession>A0A4R2RD24</accession>
<evidence type="ECO:0000313" key="3">
    <source>
        <dbReference type="Proteomes" id="UP000295050"/>
    </source>
</evidence>
<keyword evidence="1" id="KW-0812">Transmembrane</keyword>
<gene>
    <name evidence="2" type="ORF">EV663_10871</name>
</gene>
<feature type="transmembrane region" description="Helical" evidence="1">
    <location>
        <begin position="16"/>
        <end position="36"/>
    </location>
</feature>
<dbReference type="OrthoDB" id="7871562at2"/>